<feature type="compositionally biased region" description="Low complexity" evidence="2">
    <location>
        <begin position="848"/>
        <end position="872"/>
    </location>
</feature>
<dbReference type="EMBL" id="CDMY01000255">
    <property type="protein sequence ID" value="CEL97762.1"/>
    <property type="molecule type" value="Genomic_DNA"/>
</dbReference>
<dbReference type="GO" id="GO:0003682">
    <property type="term" value="F:chromatin binding"/>
    <property type="evidence" value="ECO:0007669"/>
    <property type="project" value="TreeGrafter"/>
</dbReference>
<dbReference type="VEuPathDB" id="CryptoDB:Vbra_12347"/>
<evidence type="ECO:0000256" key="1">
    <source>
        <dbReference type="SAM" id="Coils"/>
    </source>
</evidence>
<reference evidence="3 4" key="1">
    <citation type="submission" date="2014-11" db="EMBL/GenBank/DDBJ databases">
        <authorList>
            <person name="Zhu J."/>
            <person name="Qi W."/>
            <person name="Song R."/>
        </authorList>
    </citation>
    <scope>NUCLEOTIDE SEQUENCE [LARGE SCALE GENOMIC DNA]</scope>
</reference>
<dbReference type="PANTHER" id="PTHR43941">
    <property type="entry name" value="STRUCTURAL MAINTENANCE OF CHROMOSOMES PROTEIN 2"/>
    <property type="match status" value="1"/>
</dbReference>
<dbReference type="AlphaFoldDB" id="A0A0G4ELD4"/>
<feature type="region of interest" description="Disordered" evidence="2">
    <location>
        <begin position="563"/>
        <end position="632"/>
    </location>
</feature>
<feature type="region of interest" description="Disordered" evidence="2">
    <location>
        <begin position="834"/>
        <end position="872"/>
    </location>
</feature>
<organism evidence="3 4">
    <name type="scientific">Vitrella brassicaformis (strain CCMP3155)</name>
    <dbReference type="NCBI Taxonomy" id="1169540"/>
    <lineage>
        <taxon>Eukaryota</taxon>
        <taxon>Sar</taxon>
        <taxon>Alveolata</taxon>
        <taxon>Colpodellida</taxon>
        <taxon>Vitrellaceae</taxon>
        <taxon>Vitrella</taxon>
    </lineage>
</organism>
<feature type="region of interest" description="Disordered" evidence="2">
    <location>
        <begin position="412"/>
        <end position="477"/>
    </location>
</feature>
<protein>
    <submittedName>
        <fullName evidence="3">Uncharacterized protein</fullName>
    </submittedName>
</protein>
<feature type="compositionally biased region" description="Low complexity" evidence="2">
    <location>
        <begin position="448"/>
        <end position="460"/>
    </location>
</feature>
<feature type="compositionally biased region" description="Polar residues" evidence="2">
    <location>
        <begin position="731"/>
        <end position="747"/>
    </location>
</feature>
<accession>A0A0G4ELD4</accession>
<feature type="coiled-coil region" evidence="1">
    <location>
        <begin position="153"/>
        <end position="381"/>
    </location>
</feature>
<sequence>MSPKRGPASGVLGRRRNSGGRTPSATMEARGQPGPADPPAPKRASSAASSPSANRNVTRTLAADRSTVKASQALGARSPASQMSEGQPQANDGLPEKRPSSMGESEGSRPGGFNMTQEIEGRSVGGVSSLGASPMLSEGADRFLETTDPKQTYRILKSEYGALRDKFDEQQREFDERRKDIESAMADTDAENQRLYAEAEHYRRQREELINAMMQLEEELASAETEKRATAQKAKDDIEGLRVQLQNVLAAEEFRVDKSRRASIAHLEKLQKDIDHIYARYMEAEQLLAMEQSQRVALTAEAAQIEKDDHIRTLQRKMQELLQENDALRQRIHELQNDLFEAQEDKQREVSRLHERMMESMQHLQAHYNEAKQQVASLKVRLYHPRPSQPNSMMQTGPVHARISLADELARAPISPSGTPYLRGDGSPYSVHTPSELHPPPSVGKPPGGAQSAPAPSTPGRPLTAPGRLPPSQGLRLMAPSPLAMGWSPIIMVQGPQSPLEAPQQLQLLSSMSAWSSRSHPTPVGTPMEPRRGIDEEMDALTARMDVLKRDNQRLVEELQRWKASADRRRPRVSRPPSEAGDVYRGIGTPYSRLSLYTSPDEDASQRNKALNDSGVSMLPPPSPGSKTERRSRLPVQLNMSVSPRHPSSWVSFPFARDIKRRNTFPAAPPVKTKLGATVGRARTPEWLSRILTKPQVDHATQTDVSPTRQTLPPPLPQQQPRPCLSPIPEESQSPRSSLLATPQSITPRGARALQTPPKVPTICMMPCRLGASASAPPSPWPTGRPVGETPMVLARGGVGRSCCWAPREGDRDVIGEVVNEYIVVESRPIYRDATVGPPQVKNKDKLPPVTAQAPPARQAQPSAAQAPIPPATATATATATHIYTPLVSPRQPLTVARPQLQPATTNSCCVSSYLCSSSSGAKEGGSGRVLVMEPSQANLCSPLCGMQYAKKPRAARA</sequence>
<feature type="region of interest" description="Disordered" evidence="2">
    <location>
        <begin position="1"/>
        <end position="135"/>
    </location>
</feature>
<feature type="compositionally biased region" description="Low complexity" evidence="2">
    <location>
        <begin position="42"/>
        <end position="53"/>
    </location>
</feature>
<name>A0A0G4ELD4_VITBC</name>
<dbReference type="GO" id="GO:0000793">
    <property type="term" value="C:condensed chromosome"/>
    <property type="evidence" value="ECO:0007669"/>
    <property type="project" value="TreeGrafter"/>
</dbReference>
<dbReference type="GO" id="GO:0000785">
    <property type="term" value="C:chromatin"/>
    <property type="evidence" value="ECO:0007669"/>
    <property type="project" value="TreeGrafter"/>
</dbReference>
<dbReference type="GO" id="GO:0007076">
    <property type="term" value="P:mitotic chromosome condensation"/>
    <property type="evidence" value="ECO:0007669"/>
    <property type="project" value="TreeGrafter"/>
</dbReference>
<feature type="compositionally biased region" description="Pro residues" evidence="2">
    <location>
        <begin position="712"/>
        <end position="726"/>
    </location>
</feature>
<keyword evidence="1" id="KW-0175">Coiled coil</keyword>
<gene>
    <name evidence="3" type="ORF">Vbra_12347</name>
</gene>
<dbReference type="InParanoid" id="A0A0G4ELD4"/>
<proteinExistence type="predicted"/>
<dbReference type="Proteomes" id="UP000041254">
    <property type="component" value="Unassembled WGS sequence"/>
</dbReference>
<keyword evidence="4" id="KW-1185">Reference proteome</keyword>
<evidence type="ECO:0000313" key="3">
    <source>
        <dbReference type="EMBL" id="CEL97762.1"/>
    </source>
</evidence>
<feature type="region of interest" description="Disordered" evidence="2">
    <location>
        <begin position="690"/>
        <end position="757"/>
    </location>
</feature>
<dbReference type="GO" id="GO:0000796">
    <property type="term" value="C:condensin complex"/>
    <property type="evidence" value="ECO:0007669"/>
    <property type="project" value="TreeGrafter"/>
</dbReference>
<evidence type="ECO:0000256" key="2">
    <source>
        <dbReference type="SAM" id="MobiDB-lite"/>
    </source>
</evidence>
<dbReference type="PANTHER" id="PTHR43941:SF1">
    <property type="entry name" value="STRUCTURAL MAINTENANCE OF CHROMOSOMES PROTEIN 2"/>
    <property type="match status" value="1"/>
</dbReference>
<evidence type="ECO:0000313" key="4">
    <source>
        <dbReference type="Proteomes" id="UP000041254"/>
    </source>
</evidence>
<feature type="compositionally biased region" description="Polar residues" evidence="2">
    <location>
        <begin position="79"/>
        <end position="90"/>
    </location>
</feature>